<keyword evidence="4 8" id="KW-0378">Hydrolase</keyword>
<evidence type="ECO:0000256" key="7">
    <source>
        <dbReference type="ARBA" id="ARBA00023239"/>
    </source>
</evidence>
<keyword evidence="2 8" id="KW-0645">Protease</keyword>
<evidence type="ECO:0000256" key="8">
    <source>
        <dbReference type="RuleBase" id="RU364100"/>
    </source>
</evidence>
<keyword evidence="5" id="KW-0190">Covalent protein-DNA linkage</keyword>
<dbReference type="GO" id="GO:0006508">
    <property type="term" value="P:proteolysis"/>
    <property type="evidence" value="ECO:0007669"/>
    <property type="project" value="UniProtKB-KW"/>
</dbReference>
<evidence type="ECO:0000256" key="6">
    <source>
        <dbReference type="ARBA" id="ARBA00023125"/>
    </source>
</evidence>
<accession>A0A542ZWM0</accession>
<evidence type="ECO:0000256" key="2">
    <source>
        <dbReference type="ARBA" id="ARBA00022670"/>
    </source>
</evidence>
<evidence type="ECO:0000256" key="4">
    <source>
        <dbReference type="ARBA" id="ARBA00022801"/>
    </source>
</evidence>
<evidence type="ECO:0000256" key="1">
    <source>
        <dbReference type="ARBA" id="ARBA00008136"/>
    </source>
</evidence>
<proteinExistence type="inferred from homology"/>
<keyword evidence="7" id="KW-0456">Lyase</keyword>
<dbReference type="EMBL" id="VFOS01000001">
    <property type="protein sequence ID" value="TQL64753.1"/>
    <property type="molecule type" value="Genomic_DNA"/>
</dbReference>
<comment type="caution">
    <text evidence="9">The sequence shown here is derived from an EMBL/GenBank/DDBJ whole genome shotgun (WGS) entry which is preliminary data.</text>
</comment>
<dbReference type="RefSeq" id="WP_142119925.1">
    <property type="nucleotide sequence ID" value="NZ_BAAASV010000001.1"/>
</dbReference>
<gene>
    <name evidence="9" type="ORF">FB461_1265</name>
</gene>
<keyword evidence="10" id="KW-1185">Reference proteome</keyword>
<dbReference type="OrthoDB" id="9782620at2"/>
<dbReference type="PANTHER" id="PTHR13604:SF0">
    <property type="entry name" value="ABASIC SITE PROCESSING PROTEIN HMCES"/>
    <property type="match status" value="1"/>
</dbReference>
<dbReference type="GO" id="GO:0003697">
    <property type="term" value="F:single-stranded DNA binding"/>
    <property type="evidence" value="ECO:0007669"/>
    <property type="project" value="InterPro"/>
</dbReference>
<dbReference type="GO" id="GO:0016829">
    <property type="term" value="F:lyase activity"/>
    <property type="evidence" value="ECO:0007669"/>
    <property type="project" value="UniProtKB-KW"/>
</dbReference>
<evidence type="ECO:0000256" key="3">
    <source>
        <dbReference type="ARBA" id="ARBA00022763"/>
    </source>
</evidence>
<comment type="similarity">
    <text evidence="1 8">Belongs to the SOS response-associated peptidase family.</text>
</comment>
<keyword evidence="6" id="KW-0238">DNA-binding</keyword>
<reference evidence="9 10" key="1">
    <citation type="submission" date="2019-06" db="EMBL/GenBank/DDBJ databases">
        <title>Sequencing the genomes of 1000 actinobacteria strains.</title>
        <authorList>
            <person name="Klenk H.-P."/>
        </authorList>
    </citation>
    <scope>NUCLEOTIDE SEQUENCE [LARGE SCALE GENOMIC DNA]</scope>
    <source>
        <strain evidence="9 10">DSM 4813</strain>
    </source>
</reference>
<dbReference type="AlphaFoldDB" id="A0A542ZWM0"/>
<sequence length="233" mass="25800">MCGRYVQPKSVGDLARIFGAVVQAPADLWEPSWNIPPSSSIPILLESVAGEAEFQRRIALAQWSLTPPWSKTLTSRFATFNARIESASEKPAFKASVKSKRAIIPASGYYEWVGEGASRRPHYIHLPDGDLALAGLYSWWRDPAADKDDDARWHLTATMLTSDAVHTIADVHDREPVPLPRDLWDEWLDPTVAGDQELLDRVAAASLPIARELVHHEVAPLRGDDPALIEPLS</sequence>
<dbReference type="SUPFAM" id="SSF143081">
    <property type="entry name" value="BB1717-like"/>
    <property type="match status" value="1"/>
</dbReference>
<dbReference type="Proteomes" id="UP000315389">
    <property type="component" value="Unassembled WGS sequence"/>
</dbReference>
<dbReference type="GO" id="GO:0106300">
    <property type="term" value="P:protein-DNA covalent cross-linking repair"/>
    <property type="evidence" value="ECO:0007669"/>
    <property type="project" value="InterPro"/>
</dbReference>
<dbReference type="Gene3D" id="3.90.1680.10">
    <property type="entry name" value="SOS response associated peptidase-like"/>
    <property type="match status" value="1"/>
</dbReference>
<dbReference type="PANTHER" id="PTHR13604">
    <property type="entry name" value="DC12-RELATED"/>
    <property type="match status" value="1"/>
</dbReference>
<dbReference type="Pfam" id="PF02586">
    <property type="entry name" value="SRAP"/>
    <property type="match status" value="1"/>
</dbReference>
<dbReference type="GO" id="GO:0008233">
    <property type="term" value="F:peptidase activity"/>
    <property type="evidence" value="ECO:0007669"/>
    <property type="project" value="UniProtKB-KW"/>
</dbReference>
<evidence type="ECO:0000313" key="10">
    <source>
        <dbReference type="Proteomes" id="UP000315389"/>
    </source>
</evidence>
<evidence type="ECO:0000313" key="9">
    <source>
        <dbReference type="EMBL" id="TQL64753.1"/>
    </source>
</evidence>
<organism evidence="9 10">
    <name type="scientific">Rarobacter faecitabidus</name>
    <dbReference type="NCBI Taxonomy" id="13243"/>
    <lineage>
        <taxon>Bacteria</taxon>
        <taxon>Bacillati</taxon>
        <taxon>Actinomycetota</taxon>
        <taxon>Actinomycetes</taxon>
        <taxon>Micrococcales</taxon>
        <taxon>Rarobacteraceae</taxon>
        <taxon>Rarobacter</taxon>
    </lineage>
</organism>
<keyword evidence="3" id="KW-0227">DNA damage</keyword>
<dbReference type="InterPro" id="IPR003738">
    <property type="entry name" value="SRAP"/>
</dbReference>
<evidence type="ECO:0000256" key="5">
    <source>
        <dbReference type="ARBA" id="ARBA00023124"/>
    </source>
</evidence>
<name>A0A542ZWM0_RARFA</name>
<protein>
    <recommendedName>
        <fullName evidence="8">Abasic site processing protein</fullName>
        <ecNumber evidence="8">3.4.-.-</ecNumber>
    </recommendedName>
</protein>
<dbReference type="InterPro" id="IPR036590">
    <property type="entry name" value="SRAP-like"/>
</dbReference>
<dbReference type="EC" id="3.4.-.-" evidence="8"/>